<dbReference type="SUPFAM" id="SSF57586">
    <property type="entry name" value="TNF receptor-like"/>
    <property type="match status" value="1"/>
</dbReference>
<protein>
    <recommendedName>
        <fullName evidence="5">TNFR-Cys domain-containing protein</fullName>
    </recommendedName>
</protein>
<feature type="region of interest" description="Disordered" evidence="2">
    <location>
        <begin position="211"/>
        <end position="257"/>
    </location>
</feature>
<gene>
    <name evidence="6" type="ORF">ACEWY4_020299</name>
</gene>
<feature type="domain" description="TNFR-Cys" evidence="5">
    <location>
        <begin position="40"/>
        <end position="83"/>
    </location>
</feature>
<feature type="disulfide bond" evidence="1">
    <location>
        <begin position="41"/>
        <end position="56"/>
    </location>
</feature>
<evidence type="ECO:0000256" key="4">
    <source>
        <dbReference type="SAM" id="SignalP"/>
    </source>
</evidence>
<feature type="compositionally biased region" description="Gly residues" evidence="2">
    <location>
        <begin position="283"/>
        <end position="295"/>
    </location>
</feature>
<comment type="caution">
    <text evidence="1">Lacks conserved residue(s) required for the propagation of feature annotation.</text>
</comment>
<feature type="compositionally biased region" description="Polar residues" evidence="2">
    <location>
        <begin position="245"/>
        <end position="254"/>
    </location>
</feature>
<keyword evidence="3" id="KW-1133">Transmembrane helix</keyword>
<evidence type="ECO:0000256" key="1">
    <source>
        <dbReference type="PROSITE-ProRule" id="PRU00206"/>
    </source>
</evidence>
<keyword evidence="4" id="KW-0732">Signal</keyword>
<keyword evidence="3" id="KW-0472">Membrane</keyword>
<feature type="chain" id="PRO_5044816422" description="TNFR-Cys domain-containing protein" evidence="4">
    <location>
        <begin position="21"/>
        <end position="357"/>
    </location>
</feature>
<dbReference type="Gene3D" id="2.10.50.10">
    <property type="entry name" value="Tumor Necrosis Factor Receptor, subunit A, domain 2"/>
    <property type="match status" value="1"/>
</dbReference>
<dbReference type="Proteomes" id="UP001591681">
    <property type="component" value="Unassembled WGS sequence"/>
</dbReference>
<dbReference type="CDD" id="cd00185">
    <property type="entry name" value="TNFRSF"/>
    <property type="match status" value="1"/>
</dbReference>
<dbReference type="InterPro" id="IPR001368">
    <property type="entry name" value="TNFR/NGFR_Cys_rich_reg"/>
</dbReference>
<evidence type="ECO:0000313" key="6">
    <source>
        <dbReference type="EMBL" id="KAL2084781.1"/>
    </source>
</evidence>
<name>A0ABD1JDE1_9TELE</name>
<feature type="signal peptide" evidence="4">
    <location>
        <begin position="1"/>
        <end position="20"/>
    </location>
</feature>
<evidence type="ECO:0000256" key="3">
    <source>
        <dbReference type="SAM" id="Phobius"/>
    </source>
</evidence>
<organism evidence="6 7">
    <name type="scientific">Coilia grayii</name>
    <name type="common">Gray's grenadier anchovy</name>
    <dbReference type="NCBI Taxonomy" id="363190"/>
    <lineage>
        <taxon>Eukaryota</taxon>
        <taxon>Metazoa</taxon>
        <taxon>Chordata</taxon>
        <taxon>Craniata</taxon>
        <taxon>Vertebrata</taxon>
        <taxon>Euteleostomi</taxon>
        <taxon>Actinopterygii</taxon>
        <taxon>Neopterygii</taxon>
        <taxon>Teleostei</taxon>
        <taxon>Clupei</taxon>
        <taxon>Clupeiformes</taxon>
        <taxon>Clupeoidei</taxon>
        <taxon>Engraulidae</taxon>
        <taxon>Coilinae</taxon>
        <taxon>Coilia</taxon>
    </lineage>
</organism>
<comment type="caution">
    <text evidence="6">The sequence shown here is derived from an EMBL/GenBank/DDBJ whole genome shotgun (WGS) entry which is preliminary data.</text>
</comment>
<keyword evidence="7" id="KW-1185">Reference proteome</keyword>
<accession>A0ABD1JDE1</accession>
<feature type="repeat" description="TNFR-Cys" evidence="1">
    <location>
        <begin position="40"/>
        <end position="83"/>
    </location>
</feature>
<dbReference type="EMBL" id="JBHFQA010000017">
    <property type="protein sequence ID" value="KAL2084781.1"/>
    <property type="molecule type" value="Genomic_DNA"/>
</dbReference>
<keyword evidence="1" id="KW-1015">Disulfide bond</keyword>
<dbReference type="PROSITE" id="PS00652">
    <property type="entry name" value="TNFR_NGFR_1"/>
    <property type="match status" value="1"/>
</dbReference>
<dbReference type="PROSITE" id="PS50050">
    <property type="entry name" value="TNFR_NGFR_2"/>
    <property type="match status" value="1"/>
</dbReference>
<feature type="compositionally biased region" description="Polar residues" evidence="2">
    <location>
        <begin position="141"/>
        <end position="159"/>
    </location>
</feature>
<feature type="compositionally biased region" description="Basic and acidic residues" evidence="2">
    <location>
        <begin position="345"/>
        <end position="357"/>
    </location>
</feature>
<reference evidence="6 7" key="1">
    <citation type="submission" date="2024-09" db="EMBL/GenBank/DDBJ databases">
        <title>A chromosome-level genome assembly of Gray's grenadier anchovy, Coilia grayii.</title>
        <authorList>
            <person name="Fu Z."/>
        </authorList>
    </citation>
    <scope>NUCLEOTIDE SEQUENCE [LARGE SCALE GENOMIC DNA]</scope>
    <source>
        <strain evidence="6">G4</strain>
        <tissue evidence="6">Muscle</tissue>
    </source>
</reference>
<evidence type="ECO:0000256" key="2">
    <source>
        <dbReference type="SAM" id="MobiDB-lite"/>
    </source>
</evidence>
<feature type="region of interest" description="Disordered" evidence="2">
    <location>
        <begin position="141"/>
        <end position="163"/>
    </location>
</feature>
<sequence length="357" mass="37368">MGGRLLFKALLILLAKGAMLEDCKICEPGSFLQSCKICAACPSGSYTSRRNRERQCHPCSKDCTAEFNLEEVEACSTKADVACRCKAGYSCTSTDSLTKRCLRCEKDSTAEVTAVTAVNVIRTTKMSPQNRAHFAPTRFRQQTAGKATHSSTDAPVQTGNGEGPAVAGASPQWLVVLVVGIGLFALLVVLALYGGCGDALCLRKFMKKRFPSSDKGSMKEVTPRGPMAAVHSKESHPDSLPAASHDQTPASSLPGTLGPLYIQQPSAVFVSLLNQFGFGGGEGGGGAGGGGGGGGCDEESQQAEHGGPKPEGGDEGGGPSPPSPLPLSTEERSRDEDICIPFQEQGKESHMSKEEEL</sequence>
<evidence type="ECO:0000259" key="5">
    <source>
        <dbReference type="PROSITE" id="PS50050"/>
    </source>
</evidence>
<proteinExistence type="predicted"/>
<feature type="transmembrane region" description="Helical" evidence="3">
    <location>
        <begin position="173"/>
        <end position="202"/>
    </location>
</feature>
<evidence type="ECO:0000313" key="7">
    <source>
        <dbReference type="Proteomes" id="UP001591681"/>
    </source>
</evidence>
<keyword evidence="3" id="KW-0812">Transmembrane</keyword>
<feature type="region of interest" description="Disordered" evidence="2">
    <location>
        <begin position="283"/>
        <end position="357"/>
    </location>
</feature>
<dbReference type="AlphaFoldDB" id="A0ABD1JDE1"/>